<evidence type="ECO:0000313" key="1">
    <source>
        <dbReference type="EMBL" id="PON35152.1"/>
    </source>
</evidence>
<name>A0A2P5AF59_PARAD</name>
<protein>
    <submittedName>
        <fullName evidence="1">Uncharacterized protein</fullName>
    </submittedName>
</protein>
<dbReference type="Proteomes" id="UP000237105">
    <property type="component" value="Unassembled WGS sequence"/>
</dbReference>
<accession>A0A2P5AF59</accession>
<keyword evidence="2" id="KW-1185">Reference proteome</keyword>
<evidence type="ECO:0000313" key="2">
    <source>
        <dbReference type="Proteomes" id="UP000237105"/>
    </source>
</evidence>
<dbReference type="EMBL" id="JXTB01000625">
    <property type="protein sequence ID" value="PON35152.1"/>
    <property type="molecule type" value="Genomic_DNA"/>
</dbReference>
<reference evidence="2" key="1">
    <citation type="submission" date="2016-06" db="EMBL/GenBank/DDBJ databases">
        <title>Parallel loss of symbiosis genes in relatives of nitrogen-fixing non-legume Parasponia.</title>
        <authorList>
            <person name="Van Velzen R."/>
            <person name="Holmer R."/>
            <person name="Bu F."/>
            <person name="Rutten L."/>
            <person name="Van Zeijl A."/>
            <person name="Liu W."/>
            <person name="Santuari L."/>
            <person name="Cao Q."/>
            <person name="Sharma T."/>
            <person name="Shen D."/>
            <person name="Roswanjaya Y."/>
            <person name="Wardhani T."/>
            <person name="Kalhor M.S."/>
            <person name="Jansen J."/>
            <person name="Van den Hoogen J."/>
            <person name="Gungor B."/>
            <person name="Hartog M."/>
            <person name="Hontelez J."/>
            <person name="Verver J."/>
            <person name="Yang W.-C."/>
            <person name="Schijlen E."/>
            <person name="Repin R."/>
            <person name="Schilthuizen M."/>
            <person name="Schranz E."/>
            <person name="Heidstra R."/>
            <person name="Miyata K."/>
            <person name="Fedorova E."/>
            <person name="Kohlen W."/>
            <person name="Bisseling T."/>
            <person name="Smit S."/>
            <person name="Geurts R."/>
        </authorList>
    </citation>
    <scope>NUCLEOTIDE SEQUENCE [LARGE SCALE GENOMIC DNA]</scope>
    <source>
        <strain evidence="2">cv. WU1-14</strain>
    </source>
</reference>
<proteinExistence type="predicted"/>
<dbReference type="AlphaFoldDB" id="A0A2P5AF59"/>
<organism evidence="1 2">
    <name type="scientific">Parasponia andersonii</name>
    <name type="common">Sponia andersonii</name>
    <dbReference type="NCBI Taxonomy" id="3476"/>
    <lineage>
        <taxon>Eukaryota</taxon>
        <taxon>Viridiplantae</taxon>
        <taxon>Streptophyta</taxon>
        <taxon>Embryophyta</taxon>
        <taxon>Tracheophyta</taxon>
        <taxon>Spermatophyta</taxon>
        <taxon>Magnoliopsida</taxon>
        <taxon>eudicotyledons</taxon>
        <taxon>Gunneridae</taxon>
        <taxon>Pentapetalae</taxon>
        <taxon>rosids</taxon>
        <taxon>fabids</taxon>
        <taxon>Rosales</taxon>
        <taxon>Cannabaceae</taxon>
        <taxon>Parasponia</taxon>
    </lineage>
</organism>
<comment type="caution">
    <text evidence="1">The sequence shown here is derived from an EMBL/GenBank/DDBJ whole genome shotgun (WGS) entry which is preliminary data.</text>
</comment>
<gene>
    <name evidence="1" type="ORF">PanWU01x14_338600</name>
</gene>
<sequence length="78" mass="8763">MAATPLHKAMEYETNLDGGALFWAPLVIFLCDVYLGNIQTLEGIGDSTKYLPMVMAVVINNHHEKGQFRFDPQINQKP</sequence>